<accession>A0ABU9Y5A1</accession>
<dbReference type="EMBL" id="JBDIME010000013">
    <property type="protein sequence ID" value="MEN2790988.1"/>
    <property type="molecule type" value="Genomic_DNA"/>
</dbReference>
<dbReference type="InterPro" id="IPR039422">
    <property type="entry name" value="MarR/SlyA-like"/>
</dbReference>
<dbReference type="PROSITE" id="PS50995">
    <property type="entry name" value="HTH_MARR_2"/>
    <property type="match status" value="1"/>
</dbReference>
<reference evidence="2 3" key="1">
    <citation type="submission" date="2024-05" db="EMBL/GenBank/DDBJ databases">
        <authorList>
            <person name="Liu Q."/>
            <person name="Xin Y.-H."/>
        </authorList>
    </citation>
    <scope>NUCLEOTIDE SEQUENCE [LARGE SCALE GENOMIC DNA]</scope>
    <source>
        <strain evidence="2 3">CGMCC 1.10181</strain>
    </source>
</reference>
<dbReference type="InterPro" id="IPR000835">
    <property type="entry name" value="HTH_MarR-typ"/>
</dbReference>
<dbReference type="SUPFAM" id="SSF46785">
    <property type="entry name" value="Winged helix' DNA-binding domain"/>
    <property type="match status" value="1"/>
</dbReference>
<dbReference type="Proteomes" id="UP001419910">
    <property type="component" value="Unassembled WGS sequence"/>
</dbReference>
<dbReference type="Gene3D" id="1.10.10.10">
    <property type="entry name" value="Winged helix-like DNA-binding domain superfamily/Winged helix DNA-binding domain"/>
    <property type="match status" value="1"/>
</dbReference>
<evidence type="ECO:0000313" key="2">
    <source>
        <dbReference type="EMBL" id="MEN2790988.1"/>
    </source>
</evidence>
<protein>
    <submittedName>
        <fullName evidence="2">MarR family transcriptional regulator</fullName>
    </submittedName>
</protein>
<dbReference type="RefSeq" id="WP_343892894.1">
    <property type="nucleotide sequence ID" value="NZ_BAAAEH010000065.1"/>
</dbReference>
<organism evidence="2 3">
    <name type="scientific">Sphingomonas oligophenolica</name>
    <dbReference type="NCBI Taxonomy" id="301154"/>
    <lineage>
        <taxon>Bacteria</taxon>
        <taxon>Pseudomonadati</taxon>
        <taxon>Pseudomonadota</taxon>
        <taxon>Alphaproteobacteria</taxon>
        <taxon>Sphingomonadales</taxon>
        <taxon>Sphingomonadaceae</taxon>
        <taxon>Sphingomonas</taxon>
    </lineage>
</organism>
<dbReference type="SMART" id="SM00347">
    <property type="entry name" value="HTH_MARR"/>
    <property type="match status" value="1"/>
</dbReference>
<dbReference type="PRINTS" id="PR00598">
    <property type="entry name" value="HTHMARR"/>
</dbReference>
<dbReference type="InterPro" id="IPR036390">
    <property type="entry name" value="WH_DNA-bd_sf"/>
</dbReference>
<feature type="domain" description="HTH marR-type" evidence="1">
    <location>
        <begin position="13"/>
        <end position="145"/>
    </location>
</feature>
<sequence>MATTIHRNIKNEADRVPPWHDRVSQVLQADLERRFAAKGATPAQFRLLAALGRGESDTVRGLATALRLDGAAVTRLADRLEAKGLVARAPDPTDARSVRLSLTEAGAALVPVLDAEADAHERAWFGALSYSELRQYKLTLAKLLQPAGIKPDDVWLRRDLGHRPAEN</sequence>
<proteinExistence type="predicted"/>
<keyword evidence="3" id="KW-1185">Reference proteome</keyword>
<dbReference type="Pfam" id="PF12802">
    <property type="entry name" value="MarR_2"/>
    <property type="match status" value="1"/>
</dbReference>
<comment type="caution">
    <text evidence="2">The sequence shown here is derived from an EMBL/GenBank/DDBJ whole genome shotgun (WGS) entry which is preliminary data.</text>
</comment>
<dbReference type="PANTHER" id="PTHR33164">
    <property type="entry name" value="TRANSCRIPTIONAL REGULATOR, MARR FAMILY"/>
    <property type="match status" value="1"/>
</dbReference>
<evidence type="ECO:0000259" key="1">
    <source>
        <dbReference type="PROSITE" id="PS50995"/>
    </source>
</evidence>
<gene>
    <name evidence="2" type="ORF">ABC974_15210</name>
</gene>
<dbReference type="InterPro" id="IPR036388">
    <property type="entry name" value="WH-like_DNA-bd_sf"/>
</dbReference>
<name>A0ABU9Y5A1_9SPHN</name>
<evidence type="ECO:0000313" key="3">
    <source>
        <dbReference type="Proteomes" id="UP001419910"/>
    </source>
</evidence>
<dbReference type="PANTHER" id="PTHR33164:SF43">
    <property type="entry name" value="HTH-TYPE TRANSCRIPTIONAL REPRESSOR YETL"/>
    <property type="match status" value="1"/>
</dbReference>